<comment type="caution">
    <text evidence="3">The sequence shown here is derived from an EMBL/GenBank/DDBJ whole genome shotgun (WGS) entry which is preliminary data.</text>
</comment>
<evidence type="ECO:0000259" key="2">
    <source>
        <dbReference type="Pfam" id="PF10979"/>
    </source>
</evidence>
<evidence type="ECO:0000313" key="3">
    <source>
        <dbReference type="EMBL" id="KAB2585772.1"/>
    </source>
</evidence>
<dbReference type="Pfam" id="PF10979">
    <property type="entry name" value="DUF2786"/>
    <property type="match status" value="1"/>
</dbReference>
<feature type="region of interest" description="Disordered" evidence="1">
    <location>
        <begin position="383"/>
        <end position="415"/>
    </location>
</feature>
<sequence>MTTNRTYIRTSASAQTLPWNGARVSTQEVSPQSISAVRDLVSELSAAYDRGWQPADLIHLARRSKEASDADLAATTILFDAKASRASDRAPLEWVGQLQTIGEQYPKSRHIASRITVDDDVFRSLAAGLLFQDPYFLVSQIVDVARSWMRLPQWTVLLAPPSTWPSQRTDTTYAGVGDTEVDAKVLKRIRGLLAKAEATNFAEEAEIFTAKAQELMTRYAIDSALLHSRAGVTDTSVNARRIHIENPYVKEKVHLLTEIGESNRVRTVWFSDIALATVVGTPVDLQQVDMLFTSLLVQATRAMQFADSSNRGGSRTTSFRKGFLAGFASRIGHRLRDAGTKATAEAADAASMDVADLLPILATTSEAVDAEFDRLFPTTRKTRGRSVDAEGWHAGQAAADDANLRPGAPAVNRSR</sequence>
<reference evidence="3 4" key="1">
    <citation type="journal article" date="2017" name="Poromechanics V (2013)">
        <title>Genomic Characterization of the Arsenic-Tolerant Actinobacterium, &lt;i&gt;Rhodococcus erythropolis&lt;/i&gt; S43.</title>
        <authorList>
            <person name="Retamal-Morales G."/>
            <person name="Mehnert M."/>
            <person name="Schwabe R."/>
            <person name="Tischler D."/>
            <person name="Schloemann M."/>
            <person name="Levican G.J."/>
        </authorList>
    </citation>
    <scope>NUCLEOTIDE SEQUENCE [LARGE SCALE GENOMIC DNA]</scope>
    <source>
        <strain evidence="3 4">S43</strain>
    </source>
</reference>
<dbReference type="AlphaFoldDB" id="A0A5N5E969"/>
<feature type="domain" description="DUF2786" evidence="2">
    <location>
        <begin position="184"/>
        <end position="222"/>
    </location>
</feature>
<dbReference type="InterPro" id="IPR024498">
    <property type="entry name" value="DUF2786"/>
</dbReference>
<gene>
    <name evidence="3" type="ORF">BS297_08720</name>
</gene>
<protein>
    <recommendedName>
        <fullName evidence="2">DUF2786 domain-containing protein</fullName>
    </recommendedName>
</protein>
<organism evidence="3 4">
    <name type="scientific">Rhodococcus erythropolis</name>
    <name type="common">Arthrobacter picolinophilus</name>
    <dbReference type="NCBI Taxonomy" id="1833"/>
    <lineage>
        <taxon>Bacteria</taxon>
        <taxon>Bacillati</taxon>
        <taxon>Actinomycetota</taxon>
        <taxon>Actinomycetes</taxon>
        <taxon>Mycobacteriales</taxon>
        <taxon>Nocardiaceae</taxon>
        <taxon>Rhodococcus</taxon>
        <taxon>Rhodococcus erythropolis group</taxon>
    </lineage>
</organism>
<name>A0A5N5E969_RHOER</name>
<evidence type="ECO:0000256" key="1">
    <source>
        <dbReference type="SAM" id="MobiDB-lite"/>
    </source>
</evidence>
<proteinExistence type="predicted"/>
<dbReference type="EMBL" id="MRBO01000284">
    <property type="protein sequence ID" value="KAB2585772.1"/>
    <property type="molecule type" value="Genomic_DNA"/>
</dbReference>
<evidence type="ECO:0000313" key="4">
    <source>
        <dbReference type="Proteomes" id="UP000325576"/>
    </source>
</evidence>
<accession>A0A5N5E969</accession>
<dbReference type="Proteomes" id="UP000325576">
    <property type="component" value="Unassembled WGS sequence"/>
</dbReference>